<sequence>MSLLQSIVLVPALALTYAVLKIFYNLFLHPLRSYPGPIIGRATALYSDKATISGNLPQLLHHLHLKYGPVVRITPNELSFIDADVWKDVYGHHATAFEKDKMFYGPDSYGTPAGIIRADNAAHARQRKLVSHAFSDKALRDQEALLKGYAELLVTKLKELGAKGMKTDLVKWYNFTTFDIMGDLAFGEPLKLLEDAKYTPWVNSVFGHIRLVAISQVIRRWGFDKLFQMCIPMKAKEQRKTHMRFSSDRVDARLAKKTDRPDIWTYVLRHSEDEEHKGKGLHPTEMHSNGAIFMLAGTETTATELSGLTYFLLKNPAKMARLQEEIRTAFSTLDDLHMNELSKLTYLNACLEEGLRMYPPVPVGLPRTTPRDGAQVAGSWVAGGTTVMLPQYAAYHSPSNFKDPETFVPERWLPEGQAEYGSDHKDVLQPFSYGPRNCLGKNLAYHEMRLILASVLLNFDLELCEEAEGWPKQENFILWSKGPLMVRLKAVN</sequence>
<comment type="cofactor">
    <cofactor evidence="1 12">
        <name>heme</name>
        <dbReference type="ChEBI" id="CHEBI:30413"/>
    </cofactor>
</comment>
<evidence type="ECO:0000256" key="11">
    <source>
        <dbReference type="ARBA" id="ARBA00023136"/>
    </source>
</evidence>
<keyword evidence="6 12" id="KW-0479">Metal-binding</keyword>
<dbReference type="SUPFAM" id="SSF48264">
    <property type="entry name" value="Cytochrome P450"/>
    <property type="match status" value="1"/>
</dbReference>
<reference evidence="14" key="1">
    <citation type="journal article" date="2020" name="Stud. Mycol.">
        <title>101 Dothideomycetes genomes: a test case for predicting lifestyles and emergence of pathogens.</title>
        <authorList>
            <person name="Haridas S."/>
            <person name="Albert R."/>
            <person name="Binder M."/>
            <person name="Bloem J."/>
            <person name="Labutti K."/>
            <person name="Salamov A."/>
            <person name="Andreopoulos B."/>
            <person name="Baker S."/>
            <person name="Barry K."/>
            <person name="Bills G."/>
            <person name="Bluhm B."/>
            <person name="Cannon C."/>
            <person name="Castanera R."/>
            <person name="Culley D."/>
            <person name="Daum C."/>
            <person name="Ezra D."/>
            <person name="Gonzalez J."/>
            <person name="Henrissat B."/>
            <person name="Kuo A."/>
            <person name="Liang C."/>
            <person name="Lipzen A."/>
            <person name="Lutzoni F."/>
            <person name="Magnuson J."/>
            <person name="Mondo S."/>
            <person name="Nolan M."/>
            <person name="Ohm R."/>
            <person name="Pangilinan J."/>
            <person name="Park H.-J."/>
            <person name="Ramirez L."/>
            <person name="Alfaro M."/>
            <person name="Sun H."/>
            <person name="Tritt A."/>
            <person name="Yoshinaga Y."/>
            <person name="Zwiers L.-H."/>
            <person name="Turgeon B."/>
            <person name="Goodwin S."/>
            <person name="Spatafora J."/>
            <person name="Crous P."/>
            <person name="Grigoriev I."/>
        </authorList>
    </citation>
    <scope>NUCLEOTIDE SEQUENCE</scope>
    <source>
        <strain evidence="14">CBS 122367</strain>
    </source>
</reference>
<evidence type="ECO:0000256" key="7">
    <source>
        <dbReference type="ARBA" id="ARBA00022989"/>
    </source>
</evidence>
<evidence type="ECO:0000256" key="6">
    <source>
        <dbReference type="ARBA" id="ARBA00022723"/>
    </source>
</evidence>
<dbReference type="GO" id="GO:0016020">
    <property type="term" value="C:membrane"/>
    <property type="evidence" value="ECO:0007669"/>
    <property type="project" value="UniProtKB-SubCell"/>
</dbReference>
<dbReference type="PANTHER" id="PTHR24305:SF210">
    <property type="entry name" value="CYTOCHROME P450 MONOOXYGENASE ASQL-RELATED"/>
    <property type="match status" value="1"/>
</dbReference>
<dbReference type="Gene3D" id="1.10.630.10">
    <property type="entry name" value="Cytochrome P450"/>
    <property type="match status" value="1"/>
</dbReference>
<evidence type="ECO:0000256" key="5">
    <source>
        <dbReference type="ARBA" id="ARBA00022692"/>
    </source>
</evidence>
<keyword evidence="15" id="KW-1185">Reference proteome</keyword>
<dbReference type="InterPro" id="IPR001128">
    <property type="entry name" value="Cyt_P450"/>
</dbReference>
<dbReference type="InterPro" id="IPR017972">
    <property type="entry name" value="Cyt_P450_CS"/>
</dbReference>
<feature type="binding site" description="axial binding residue" evidence="12">
    <location>
        <position position="438"/>
    </location>
    <ligand>
        <name>heme</name>
        <dbReference type="ChEBI" id="CHEBI:30413"/>
    </ligand>
    <ligandPart>
        <name>Fe</name>
        <dbReference type="ChEBI" id="CHEBI:18248"/>
    </ligandPart>
</feature>
<dbReference type="InterPro" id="IPR050121">
    <property type="entry name" value="Cytochrome_P450_monoxygenase"/>
</dbReference>
<dbReference type="PROSITE" id="PS00086">
    <property type="entry name" value="CYTOCHROME_P450"/>
    <property type="match status" value="1"/>
</dbReference>
<dbReference type="InterPro" id="IPR036396">
    <property type="entry name" value="Cyt_P450_sf"/>
</dbReference>
<dbReference type="EMBL" id="MU005636">
    <property type="protein sequence ID" value="KAF2676351.1"/>
    <property type="molecule type" value="Genomic_DNA"/>
</dbReference>
<dbReference type="GO" id="GO:0005506">
    <property type="term" value="F:iron ion binding"/>
    <property type="evidence" value="ECO:0007669"/>
    <property type="project" value="InterPro"/>
</dbReference>
<keyword evidence="10 13" id="KW-0503">Monooxygenase</keyword>
<dbReference type="CDD" id="cd11058">
    <property type="entry name" value="CYP60B-like"/>
    <property type="match status" value="1"/>
</dbReference>
<dbReference type="AlphaFoldDB" id="A0A6G1IEF5"/>
<evidence type="ECO:0000256" key="2">
    <source>
        <dbReference type="ARBA" id="ARBA00004167"/>
    </source>
</evidence>
<evidence type="ECO:0000256" key="4">
    <source>
        <dbReference type="ARBA" id="ARBA00022617"/>
    </source>
</evidence>
<name>A0A6G1IEF5_9PLEO</name>
<keyword evidence="4 12" id="KW-0349">Heme</keyword>
<evidence type="ECO:0000256" key="9">
    <source>
        <dbReference type="ARBA" id="ARBA00023004"/>
    </source>
</evidence>
<dbReference type="Pfam" id="PF00067">
    <property type="entry name" value="p450"/>
    <property type="match status" value="1"/>
</dbReference>
<dbReference type="GO" id="GO:0020037">
    <property type="term" value="F:heme binding"/>
    <property type="evidence" value="ECO:0007669"/>
    <property type="project" value="InterPro"/>
</dbReference>
<dbReference type="Proteomes" id="UP000799291">
    <property type="component" value="Unassembled WGS sequence"/>
</dbReference>
<dbReference type="PRINTS" id="PR00385">
    <property type="entry name" value="P450"/>
</dbReference>
<evidence type="ECO:0000256" key="3">
    <source>
        <dbReference type="ARBA" id="ARBA00010617"/>
    </source>
</evidence>
<dbReference type="InterPro" id="IPR002401">
    <property type="entry name" value="Cyt_P450_E_grp-I"/>
</dbReference>
<organism evidence="14 15">
    <name type="scientific">Lentithecium fluviatile CBS 122367</name>
    <dbReference type="NCBI Taxonomy" id="1168545"/>
    <lineage>
        <taxon>Eukaryota</taxon>
        <taxon>Fungi</taxon>
        <taxon>Dikarya</taxon>
        <taxon>Ascomycota</taxon>
        <taxon>Pezizomycotina</taxon>
        <taxon>Dothideomycetes</taxon>
        <taxon>Pleosporomycetidae</taxon>
        <taxon>Pleosporales</taxon>
        <taxon>Massarineae</taxon>
        <taxon>Lentitheciaceae</taxon>
        <taxon>Lentithecium</taxon>
    </lineage>
</organism>
<comment type="subcellular location">
    <subcellularLocation>
        <location evidence="2">Membrane</location>
        <topology evidence="2">Single-pass membrane protein</topology>
    </subcellularLocation>
</comment>
<evidence type="ECO:0000256" key="8">
    <source>
        <dbReference type="ARBA" id="ARBA00023002"/>
    </source>
</evidence>
<protein>
    <submittedName>
        <fullName evidence="14">Benzoate 4-monooxygenase cytochrome P450</fullName>
    </submittedName>
</protein>
<dbReference type="FunFam" id="1.10.630.10:FF:000047">
    <property type="entry name" value="Cytochrome P450 monooxygenase"/>
    <property type="match status" value="1"/>
</dbReference>
<gene>
    <name evidence="14" type="ORF">K458DRAFT_410565</name>
</gene>
<keyword evidence="8 13" id="KW-0560">Oxidoreductase</keyword>
<keyword evidence="7" id="KW-1133">Transmembrane helix</keyword>
<evidence type="ECO:0000313" key="15">
    <source>
        <dbReference type="Proteomes" id="UP000799291"/>
    </source>
</evidence>
<dbReference type="GO" id="GO:0004497">
    <property type="term" value="F:monooxygenase activity"/>
    <property type="evidence" value="ECO:0007669"/>
    <property type="project" value="UniProtKB-KW"/>
</dbReference>
<evidence type="ECO:0000256" key="1">
    <source>
        <dbReference type="ARBA" id="ARBA00001971"/>
    </source>
</evidence>
<dbReference type="PRINTS" id="PR00463">
    <property type="entry name" value="EP450I"/>
</dbReference>
<keyword evidence="5" id="KW-0812">Transmembrane</keyword>
<evidence type="ECO:0000256" key="12">
    <source>
        <dbReference type="PIRSR" id="PIRSR602401-1"/>
    </source>
</evidence>
<comment type="similarity">
    <text evidence="3 13">Belongs to the cytochrome P450 family.</text>
</comment>
<dbReference type="GO" id="GO:0009403">
    <property type="term" value="P:toxin biosynthetic process"/>
    <property type="evidence" value="ECO:0007669"/>
    <property type="project" value="UniProtKB-ARBA"/>
</dbReference>
<evidence type="ECO:0000256" key="10">
    <source>
        <dbReference type="ARBA" id="ARBA00023033"/>
    </source>
</evidence>
<keyword evidence="9 12" id="KW-0408">Iron</keyword>
<evidence type="ECO:0000313" key="14">
    <source>
        <dbReference type="EMBL" id="KAF2676351.1"/>
    </source>
</evidence>
<dbReference type="GO" id="GO:0016705">
    <property type="term" value="F:oxidoreductase activity, acting on paired donors, with incorporation or reduction of molecular oxygen"/>
    <property type="evidence" value="ECO:0007669"/>
    <property type="project" value="InterPro"/>
</dbReference>
<accession>A0A6G1IEF5</accession>
<dbReference type="PANTHER" id="PTHR24305">
    <property type="entry name" value="CYTOCHROME P450"/>
    <property type="match status" value="1"/>
</dbReference>
<keyword evidence="11" id="KW-0472">Membrane</keyword>
<evidence type="ECO:0000256" key="13">
    <source>
        <dbReference type="RuleBase" id="RU000461"/>
    </source>
</evidence>
<proteinExistence type="inferred from homology"/>
<dbReference type="OrthoDB" id="1470350at2759"/>